<proteinExistence type="predicted"/>
<dbReference type="Proteomes" id="UP001626550">
    <property type="component" value="Unassembled WGS sequence"/>
</dbReference>
<evidence type="ECO:0000313" key="2">
    <source>
        <dbReference type="EMBL" id="KAL3317562.1"/>
    </source>
</evidence>
<evidence type="ECO:0000313" key="3">
    <source>
        <dbReference type="Proteomes" id="UP001626550"/>
    </source>
</evidence>
<dbReference type="SMART" id="SM00228">
    <property type="entry name" value="PDZ"/>
    <property type="match status" value="1"/>
</dbReference>
<reference evidence="2 3" key="1">
    <citation type="submission" date="2024-11" db="EMBL/GenBank/DDBJ databases">
        <title>Adaptive evolution of stress response genes in parasites aligns with host niche diversity.</title>
        <authorList>
            <person name="Hahn C."/>
            <person name="Resl P."/>
        </authorList>
    </citation>
    <scope>NUCLEOTIDE SEQUENCE [LARGE SCALE GENOMIC DNA]</scope>
    <source>
        <strain evidence="2">EGGRZ-B1_66</strain>
        <tissue evidence="2">Body</tissue>
    </source>
</reference>
<gene>
    <name evidence="2" type="ORF">Ciccas_003783</name>
</gene>
<name>A0ABD2QE77_9PLAT</name>
<protein>
    <recommendedName>
        <fullName evidence="1">PDZ domain-containing protein</fullName>
    </recommendedName>
</protein>
<dbReference type="Gene3D" id="2.30.42.10">
    <property type="match status" value="1"/>
</dbReference>
<dbReference type="InterPro" id="IPR001478">
    <property type="entry name" value="PDZ"/>
</dbReference>
<dbReference type="InterPro" id="IPR036034">
    <property type="entry name" value="PDZ_sf"/>
</dbReference>
<keyword evidence="3" id="KW-1185">Reference proteome</keyword>
<feature type="domain" description="PDZ" evidence="1">
    <location>
        <begin position="49"/>
        <end position="140"/>
    </location>
</feature>
<dbReference type="CDD" id="cd06714">
    <property type="entry name" value="PDZ_RIM-like"/>
    <property type="match status" value="1"/>
</dbReference>
<dbReference type="PROSITE" id="PS50106">
    <property type="entry name" value="PDZ"/>
    <property type="match status" value="1"/>
</dbReference>
<dbReference type="Pfam" id="PF00595">
    <property type="entry name" value="PDZ"/>
    <property type="match status" value="1"/>
</dbReference>
<dbReference type="InterPro" id="IPR052098">
    <property type="entry name" value="Presynaptic_Scaffold_Bsn/Pclo"/>
</dbReference>
<sequence>MYDAVDLSELGNEVSNGYFLKQSDQHRLLFAKAARLTKIEAKYNFPTKRLLLMRDPKDRFTRGNGLGMRIMGGQIRADGQLGTFVEEILIDGPAEHLHGEILEGDEILEWNGISLIGKTFEEVQNMIGAPTEEIELVVRV</sequence>
<evidence type="ECO:0000259" key="1">
    <source>
        <dbReference type="PROSITE" id="PS50106"/>
    </source>
</evidence>
<dbReference type="EMBL" id="JBJKFK010000365">
    <property type="protein sequence ID" value="KAL3317562.1"/>
    <property type="molecule type" value="Genomic_DNA"/>
</dbReference>
<comment type="caution">
    <text evidence="2">The sequence shown here is derived from an EMBL/GenBank/DDBJ whole genome shotgun (WGS) entry which is preliminary data.</text>
</comment>
<dbReference type="PANTHER" id="PTHR14113:SF6">
    <property type="entry name" value="PROTEIN PICCOLO"/>
    <property type="match status" value="1"/>
</dbReference>
<accession>A0ABD2QE77</accession>
<dbReference type="PANTHER" id="PTHR14113">
    <property type="entry name" value="PICCOLO/BASSOON"/>
    <property type="match status" value="1"/>
</dbReference>
<organism evidence="2 3">
    <name type="scientific">Cichlidogyrus casuarinus</name>
    <dbReference type="NCBI Taxonomy" id="1844966"/>
    <lineage>
        <taxon>Eukaryota</taxon>
        <taxon>Metazoa</taxon>
        <taxon>Spiralia</taxon>
        <taxon>Lophotrochozoa</taxon>
        <taxon>Platyhelminthes</taxon>
        <taxon>Monogenea</taxon>
        <taxon>Monopisthocotylea</taxon>
        <taxon>Dactylogyridea</taxon>
        <taxon>Ancyrocephalidae</taxon>
        <taxon>Cichlidogyrus</taxon>
    </lineage>
</organism>
<dbReference type="AlphaFoldDB" id="A0ABD2QE77"/>
<dbReference type="SUPFAM" id="SSF50156">
    <property type="entry name" value="PDZ domain-like"/>
    <property type="match status" value="1"/>
</dbReference>